<keyword evidence="15" id="KW-1185">Reference proteome</keyword>
<dbReference type="GO" id="GO:0006422">
    <property type="term" value="P:aspartyl-tRNA aminoacylation"/>
    <property type="evidence" value="ECO:0007669"/>
    <property type="project" value="InterPro"/>
</dbReference>
<dbReference type="SUPFAM" id="SSF55681">
    <property type="entry name" value="Class II aaRS and biotin synthetases"/>
    <property type="match status" value="1"/>
</dbReference>
<dbReference type="VEuPathDB" id="TriTrypDB:BSAL_51475"/>
<dbReference type="CDD" id="cd04320">
    <property type="entry name" value="AspRS_cyto_N"/>
    <property type="match status" value="1"/>
</dbReference>
<evidence type="ECO:0000256" key="7">
    <source>
        <dbReference type="ARBA" id="ARBA00022840"/>
    </source>
</evidence>
<dbReference type="GO" id="GO:0003723">
    <property type="term" value="F:RNA binding"/>
    <property type="evidence" value="ECO:0007669"/>
    <property type="project" value="TreeGrafter"/>
</dbReference>
<accession>A0A0S4IKL4</accession>
<dbReference type="Pfam" id="PF00152">
    <property type="entry name" value="tRNA-synt_2"/>
    <property type="match status" value="1"/>
</dbReference>
<comment type="similarity">
    <text evidence="2">Belongs to the class-II aminoacyl-tRNA synthetase family. Type 2 subfamily.</text>
</comment>
<evidence type="ECO:0000313" key="14">
    <source>
        <dbReference type="EMBL" id="CUE67687.1"/>
    </source>
</evidence>
<gene>
    <name evidence="14" type="ORF">BSAL_51475</name>
</gene>
<dbReference type="GO" id="GO:0005829">
    <property type="term" value="C:cytosol"/>
    <property type="evidence" value="ECO:0007669"/>
    <property type="project" value="TreeGrafter"/>
</dbReference>
<evidence type="ECO:0000256" key="3">
    <source>
        <dbReference type="ARBA" id="ARBA00012841"/>
    </source>
</evidence>
<dbReference type="InterPro" id="IPR006195">
    <property type="entry name" value="aa-tRNA-synth_II"/>
</dbReference>
<reference evidence="15" key="1">
    <citation type="submission" date="2015-09" db="EMBL/GenBank/DDBJ databases">
        <authorList>
            <consortium name="Pathogen Informatics"/>
        </authorList>
    </citation>
    <scope>NUCLEOTIDE SEQUENCE [LARGE SCALE GENOMIC DNA]</scope>
    <source>
        <strain evidence="15">Lake Konstanz</strain>
    </source>
</reference>
<name>A0A0S4IKL4_BODSA</name>
<feature type="compositionally biased region" description="Low complexity" evidence="12">
    <location>
        <begin position="1"/>
        <end position="12"/>
    </location>
</feature>
<keyword evidence="4" id="KW-0963">Cytoplasm</keyword>
<dbReference type="GO" id="GO:0004815">
    <property type="term" value="F:aspartate-tRNA ligase activity"/>
    <property type="evidence" value="ECO:0007669"/>
    <property type="project" value="UniProtKB-EC"/>
</dbReference>
<comment type="subcellular location">
    <subcellularLocation>
        <location evidence="1">Cytoplasm</location>
    </subcellularLocation>
</comment>
<dbReference type="InterPro" id="IPR045864">
    <property type="entry name" value="aa-tRNA-synth_II/BPL/LPL"/>
</dbReference>
<dbReference type="GO" id="GO:0017101">
    <property type="term" value="C:aminoacyl-tRNA synthetase multienzyme complex"/>
    <property type="evidence" value="ECO:0007669"/>
    <property type="project" value="TreeGrafter"/>
</dbReference>
<evidence type="ECO:0000256" key="5">
    <source>
        <dbReference type="ARBA" id="ARBA00022598"/>
    </source>
</evidence>
<dbReference type="Gene3D" id="3.30.930.10">
    <property type="entry name" value="Bira Bifunctional Protein, Domain 2"/>
    <property type="match status" value="1"/>
</dbReference>
<evidence type="ECO:0000256" key="8">
    <source>
        <dbReference type="ARBA" id="ARBA00022917"/>
    </source>
</evidence>
<dbReference type="InterPro" id="IPR002312">
    <property type="entry name" value="Asp/Asn-tRNA-synth_IIb"/>
</dbReference>
<dbReference type="CDD" id="cd00776">
    <property type="entry name" value="AsxRS_core"/>
    <property type="match status" value="1"/>
</dbReference>
<evidence type="ECO:0000256" key="10">
    <source>
        <dbReference type="ARBA" id="ARBA00033155"/>
    </source>
</evidence>
<dbReference type="InterPro" id="IPR004523">
    <property type="entry name" value="Asp-tRNA_synthase_2"/>
</dbReference>
<dbReference type="PANTHER" id="PTHR43450:SF1">
    <property type="entry name" value="ASPARTATE--TRNA LIGASE, CYTOPLASMIC"/>
    <property type="match status" value="1"/>
</dbReference>
<evidence type="ECO:0000256" key="11">
    <source>
        <dbReference type="ARBA" id="ARBA00047904"/>
    </source>
</evidence>
<dbReference type="SUPFAM" id="SSF50249">
    <property type="entry name" value="Nucleic acid-binding proteins"/>
    <property type="match status" value="1"/>
</dbReference>
<proteinExistence type="inferred from homology"/>
<dbReference type="GO" id="GO:0005524">
    <property type="term" value="F:ATP binding"/>
    <property type="evidence" value="ECO:0007669"/>
    <property type="project" value="UniProtKB-KW"/>
</dbReference>
<evidence type="ECO:0000256" key="9">
    <source>
        <dbReference type="ARBA" id="ARBA00023146"/>
    </source>
</evidence>
<dbReference type="OMA" id="WVHEIRD"/>
<dbReference type="EC" id="6.1.1.12" evidence="3"/>
<evidence type="ECO:0000256" key="12">
    <source>
        <dbReference type="SAM" id="MobiDB-lite"/>
    </source>
</evidence>
<dbReference type="Proteomes" id="UP000051952">
    <property type="component" value="Unassembled WGS sequence"/>
</dbReference>
<evidence type="ECO:0000256" key="4">
    <source>
        <dbReference type="ARBA" id="ARBA00022490"/>
    </source>
</evidence>
<evidence type="ECO:0000256" key="6">
    <source>
        <dbReference type="ARBA" id="ARBA00022741"/>
    </source>
</evidence>
<dbReference type="EMBL" id="CYKH01000062">
    <property type="protein sequence ID" value="CUE67687.1"/>
    <property type="molecule type" value="Genomic_DNA"/>
</dbReference>
<keyword evidence="6" id="KW-0547">Nucleotide-binding</keyword>
<protein>
    <recommendedName>
        <fullName evidence="3">aspartate--tRNA ligase</fullName>
        <ecNumber evidence="3">6.1.1.12</ecNumber>
    </recommendedName>
    <alternativeName>
        <fullName evidence="10">Aspartyl-tRNA synthetase</fullName>
    </alternativeName>
</protein>
<keyword evidence="7" id="KW-0067">ATP-binding</keyword>
<feature type="region of interest" description="Disordered" evidence="12">
    <location>
        <begin position="1"/>
        <end position="22"/>
    </location>
</feature>
<dbReference type="InterPro" id="IPR004365">
    <property type="entry name" value="NA-bd_OB_tRNA"/>
</dbReference>
<keyword evidence="5" id="KW-0436">Ligase</keyword>
<dbReference type="Pfam" id="PF01336">
    <property type="entry name" value="tRNA_anti-codon"/>
    <property type="match status" value="1"/>
</dbReference>
<dbReference type="OrthoDB" id="372395at2759"/>
<evidence type="ECO:0000256" key="2">
    <source>
        <dbReference type="ARBA" id="ARBA00005312"/>
    </source>
</evidence>
<dbReference type="NCBIfam" id="TIGR00458">
    <property type="entry name" value="aspS_nondisc"/>
    <property type="match status" value="1"/>
</dbReference>
<organism evidence="14 15">
    <name type="scientific">Bodo saltans</name>
    <name type="common">Flagellated protozoan</name>
    <dbReference type="NCBI Taxonomy" id="75058"/>
    <lineage>
        <taxon>Eukaryota</taxon>
        <taxon>Discoba</taxon>
        <taxon>Euglenozoa</taxon>
        <taxon>Kinetoplastea</taxon>
        <taxon>Metakinetoplastina</taxon>
        <taxon>Eubodonida</taxon>
        <taxon>Bodonidae</taxon>
        <taxon>Bodo</taxon>
    </lineage>
</organism>
<keyword evidence="9 14" id="KW-0030">Aminoacyl-tRNA synthetase</keyword>
<dbReference type="HAMAP" id="MF_02075">
    <property type="entry name" value="Asp_tRNA_synth_type2"/>
    <property type="match status" value="1"/>
</dbReference>
<dbReference type="AlphaFoldDB" id="A0A0S4IKL4"/>
<dbReference type="InterPro" id="IPR012340">
    <property type="entry name" value="NA-bd_OB-fold"/>
</dbReference>
<sequence>MSEPVAAAAPAPKVDPKEARKAARLAEEQAKAREKAAALAAFADVFGAAKLTQSTTHKSVVFTDVANLNASLDGQQVTVRARVHTTRKKGKLAFAVLRDNTDSVQAMAAAGDDTPKELVDFIGQIPCESIVDVVAVVSKVEAPITSTSQTDVELKILKIHVVSEALRVLPYTIEDAARREDAEGIKINFDTRLACRWMDLRSQAANAIFKIQSRVGQYFREFLIDQDFTEIHSPKMISTASEGGAGVFKLGYFGRDAYLAQSPQLYKQMAVQGDLKRVFEVGPVFRAENSNTHRHLTEFVGLDMEMAINEHYYEVLDVAEALFGFMFVKLLKHTKELEAIRAQYTFEDLVFQVTPETIAELGIGIIDENVPSTDEYLARIHNRERRMIRIPYAKCIALLNTILENKLEETEDINTANEKLLGTLIKKRYGVDWFISDRFPSACRPFYTMPCPDDERFTNSYDMFIRGEEISSGAQRIHDPELLLARAKSLNVDLTPIKDYVDSFRLGAWPHGGFGVGLERVAMLYLGLSNIRYASLFPRDPQRITP</sequence>
<evidence type="ECO:0000256" key="1">
    <source>
        <dbReference type="ARBA" id="ARBA00004496"/>
    </source>
</evidence>
<comment type="catalytic activity">
    <reaction evidence="11">
        <text>tRNA(Asp) + L-aspartate + ATP = L-aspartyl-tRNA(Asp) + AMP + diphosphate</text>
        <dbReference type="Rhea" id="RHEA:19649"/>
        <dbReference type="Rhea" id="RHEA-COMP:9660"/>
        <dbReference type="Rhea" id="RHEA-COMP:9678"/>
        <dbReference type="ChEBI" id="CHEBI:29991"/>
        <dbReference type="ChEBI" id="CHEBI:30616"/>
        <dbReference type="ChEBI" id="CHEBI:33019"/>
        <dbReference type="ChEBI" id="CHEBI:78442"/>
        <dbReference type="ChEBI" id="CHEBI:78516"/>
        <dbReference type="ChEBI" id="CHEBI:456215"/>
        <dbReference type="EC" id="6.1.1.12"/>
    </reaction>
</comment>
<feature type="domain" description="Aminoacyl-transfer RNA synthetases class-II family profile" evidence="13">
    <location>
        <begin position="209"/>
        <end position="538"/>
    </location>
</feature>
<dbReference type="InterPro" id="IPR004364">
    <property type="entry name" value="Aa-tRNA-synt_II"/>
</dbReference>
<dbReference type="PROSITE" id="PS50862">
    <property type="entry name" value="AA_TRNA_LIGASE_II"/>
    <property type="match status" value="1"/>
</dbReference>
<evidence type="ECO:0000259" key="13">
    <source>
        <dbReference type="PROSITE" id="PS50862"/>
    </source>
</evidence>
<evidence type="ECO:0000313" key="15">
    <source>
        <dbReference type="Proteomes" id="UP000051952"/>
    </source>
</evidence>
<keyword evidence="8" id="KW-0648">Protein biosynthesis</keyword>
<dbReference type="PRINTS" id="PR01042">
    <property type="entry name" value="TRNASYNTHASP"/>
</dbReference>
<dbReference type="Gene3D" id="2.40.50.140">
    <property type="entry name" value="Nucleic acid-binding proteins"/>
    <property type="match status" value="1"/>
</dbReference>
<dbReference type="PANTHER" id="PTHR43450">
    <property type="entry name" value="ASPARTYL-TRNA SYNTHETASE"/>
    <property type="match status" value="1"/>
</dbReference>